<evidence type="ECO:0000256" key="5">
    <source>
        <dbReference type="ARBA" id="ARBA00022840"/>
    </source>
</evidence>
<proteinExistence type="inferred from homology"/>
<dbReference type="GO" id="GO:0005524">
    <property type="term" value="F:ATP binding"/>
    <property type="evidence" value="ECO:0007669"/>
    <property type="project" value="UniProtKB-KW"/>
</dbReference>
<dbReference type="InterPro" id="IPR014729">
    <property type="entry name" value="Rossmann-like_a/b/a_fold"/>
</dbReference>
<keyword evidence="4 10" id="KW-0547">Nucleotide-binding</keyword>
<dbReference type="InterPro" id="IPR006426">
    <property type="entry name" value="Asn_synth_AEB"/>
</dbReference>
<keyword evidence="6 9" id="KW-0061">Asparagine biosynthesis</keyword>
<dbReference type="GO" id="GO:0004066">
    <property type="term" value="F:asparagine synthase (glutamine-hydrolyzing) activity"/>
    <property type="evidence" value="ECO:0007669"/>
    <property type="project" value="UniProtKB-EC"/>
</dbReference>
<dbReference type="RefSeq" id="WP_091656076.1">
    <property type="nucleotide sequence ID" value="NZ_LT594323.1"/>
</dbReference>
<dbReference type="Pfam" id="PF13537">
    <property type="entry name" value="GATase_7"/>
    <property type="match status" value="1"/>
</dbReference>
<dbReference type="AlphaFoldDB" id="A0A1A8Z1W5"/>
<dbReference type="GO" id="GO:0005829">
    <property type="term" value="C:cytosol"/>
    <property type="evidence" value="ECO:0007669"/>
    <property type="project" value="TreeGrafter"/>
</dbReference>
<evidence type="ECO:0000256" key="2">
    <source>
        <dbReference type="ARBA" id="ARBA00005752"/>
    </source>
</evidence>
<dbReference type="SUPFAM" id="SSF56235">
    <property type="entry name" value="N-terminal nucleophile aminohydrolases (Ntn hydrolases)"/>
    <property type="match status" value="1"/>
</dbReference>
<reference evidence="14" key="1">
    <citation type="submission" date="2016-06" db="EMBL/GenBank/DDBJ databases">
        <authorList>
            <person name="Varghese N."/>
            <person name="Submissions Spin"/>
        </authorList>
    </citation>
    <scope>NUCLEOTIDE SEQUENCE [LARGE SCALE GENOMIC DNA]</scope>
    <source>
        <strain evidence="14">DSM 44815</strain>
    </source>
</reference>
<dbReference type="GO" id="GO:0006529">
    <property type="term" value="P:asparagine biosynthetic process"/>
    <property type="evidence" value="ECO:0007669"/>
    <property type="project" value="UniProtKB-KW"/>
</dbReference>
<evidence type="ECO:0000313" key="13">
    <source>
        <dbReference type="EMBL" id="SBT37752.1"/>
    </source>
</evidence>
<dbReference type="InterPro" id="IPR033738">
    <property type="entry name" value="AsnB_N"/>
</dbReference>
<dbReference type="Proteomes" id="UP000199385">
    <property type="component" value="Chromosome I"/>
</dbReference>
<dbReference type="InterPro" id="IPR051786">
    <property type="entry name" value="ASN_synthetase/amidase"/>
</dbReference>
<evidence type="ECO:0000256" key="4">
    <source>
        <dbReference type="ARBA" id="ARBA00022741"/>
    </source>
</evidence>
<feature type="domain" description="Glutamine amidotransferase type-2" evidence="12">
    <location>
        <begin position="2"/>
        <end position="211"/>
    </location>
</feature>
<evidence type="ECO:0000259" key="12">
    <source>
        <dbReference type="PROSITE" id="PS51278"/>
    </source>
</evidence>
<feature type="active site" description="For GATase activity" evidence="9">
    <location>
        <position position="2"/>
    </location>
</feature>
<comment type="similarity">
    <text evidence="2">Belongs to the asparagine synthetase family.</text>
</comment>
<evidence type="ECO:0000256" key="7">
    <source>
        <dbReference type="ARBA" id="ARBA00022962"/>
    </source>
</evidence>
<dbReference type="EC" id="6.3.5.4" evidence="3"/>
<evidence type="ECO:0000256" key="6">
    <source>
        <dbReference type="ARBA" id="ARBA00022888"/>
    </source>
</evidence>
<dbReference type="CDD" id="cd00712">
    <property type="entry name" value="AsnB"/>
    <property type="match status" value="1"/>
</dbReference>
<feature type="binding site" evidence="10">
    <location>
        <position position="98"/>
    </location>
    <ligand>
        <name>L-glutamine</name>
        <dbReference type="ChEBI" id="CHEBI:58359"/>
    </ligand>
</feature>
<feature type="binding site" evidence="10">
    <location>
        <position position="289"/>
    </location>
    <ligand>
        <name>ATP</name>
        <dbReference type="ChEBI" id="CHEBI:30616"/>
    </ligand>
</feature>
<evidence type="ECO:0000256" key="3">
    <source>
        <dbReference type="ARBA" id="ARBA00012737"/>
    </source>
</evidence>
<evidence type="ECO:0000256" key="1">
    <source>
        <dbReference type="ARBA" id="ARBA00005187"/>
    </source>
</evidence>
<keyword evidence="14" id="KW-1185">Reference proteome</keyword>
<evidence type="ECO:0000256" key="11">
    <source>
        <dbReference type="PIRSR" id="PIRSR001589-3"/>
    </source>
</evidence>
<sequence>MCGICGIAGPATASRASVVRRMCAAIEHRGPDSAGFHEDDRVALGMRRLAIIDVAGGRQPVTDESGSIVAVFNGEIYNFRELRAELLAKGHRLGSASDSECIPHLYEEYGTDFPRRLRGMFAIALWDGARRRLVLARDRLGKKPLYYRVDGAGLAFASELKALLADPATDRTMDPVAISHYLTYQYVPAPYSAVASVRKLEPAHVLVYEDGQHRTSRYWHLDYRPARSRVTATEDELAEQLRERLLDCVRVRLVSERPLGAFLSGGVDSSAIVAAMSRVTGERIRTFSIGFDEESYNELPHARRVAQLYDTEHHELVVRPDVLDILPLLARSFDEPYADSSAIPSYYLAEMARQHVVVTLNGDGGDEALGGYLRYPLFLHSTPRHIPTLVARSLRVGGRALRRPGARSRLLGRASRAAILLSESHPARRYGRFLSYFKPEEKEALLSDEFARQVAHRDSYRFVEDVWQAHLATDPVNRLLAVDTHTYLPGDLLPKVDITTMAVSLEARSPLLDHTFVEWAAALPGDLKVRGGTTKYLFKKALEPWLPHDLLHRRKMGFGIPLGDWLRGPLKGVLHDLLTDRTARDRGWFRPAAVDQLIAEHMSGQDRSPHLYALLMLEMWHREVVEAPVAVTT</sequence>
<dbReference type="NCBIfam" id="TIGR01536">
    <property type="entry name" value="asn_synth_AEB"/>
    <property type="match status" value="1"/>
</dbReference>
<dbReference type="OrthoDB" id="9763290at2"/>
<dbReference type="PANTHER" id="PTHR43284:SF1">
    <property type="entry name" value="ASPARAGINE SYNTHETASE"/>
    <property type="match status" value="1"/>
</dbReference>
<feature type="site" description="Important for beta-aspartyl-AMP intermediate formation" evidence="11">
    <location>
        <position position="363"/>
    </location>
</feature>
<keyword evidence="9" id="KW-0028">Amino-acid biosynthesis</keyword>
<dbReference type="SUPFAM" id="SSF52402">
    <property type="entry name" value="Adenine nucleotide alpha hydrolases-like"/>
    <property type="match status" value="1"/>
</dbReference>
<dbReference type="PROSITE" id="PS51278">
    <property type="entry name" value="GATASE_TYPE_2"/>
    <property type="match status" value="1"/>
</dbReference>
<organism evidence="13 14">
    <name type="scientific">Micromonospora auratinigra</name>
    <dbReference type="NCBI Taxonomy" id="261654"/>
    <lineage>
        <taxon>Bacteria</taxon>
        <taxon>Bacillati</taxon>
        <taxon>Actinomycetota</taxon>
        <taxon>Actinomycetes</taxon>
        <taxon>Micromonosporales</taxon>
        <taxon>Micromonosporaceae</taxon>
        <taxon>Micromonospora</taxon>
    </lineage>
</organism>
<dbReference type="PATRIC" id="fig|261654.4.peg.311"/>
<evidence type="ECO:0000256" key="8">
    <source>
        <dbReference type="ARBA" id="ARBA00048741"/>
    </source>
</evidence>
<gene>
    <name evidence="13" type="ORF">GA0070611_0308</name>
</gene>
<dbReference type="CDD" id="cd01991">
    <property type="entry name" value="Asn_synthase_B_C"/>
    <property type="match status" value="1"/>
</dbReference>
<dbReference type="EMBL" id="LT594323">
    <property type="protein sequence ID" value="SBT37752.1"/>
    <property type="molecule type" value="Genomic_DNA"/>
</dbReference>
<dbReference type="InterPro" id="IPR029055">
    <property type="entry name" value="Ntn_hydrolases_N"/>
</dbReference>
<dbReference type="Gene3D" id="3.40.50.620">
    <property type="entry name" value="HUPs"/>
    <property type="match status" value="1"/>
</dbReference>
<keyword evidence="7 9" id="KW-0315">Glutamine amidotransferase</keyword>
<accession>A0A1A8Z1W5</accession>
<dbReference type="PIRSF" id="PIRSF001589">
    <property type="entry name" value="Asn_synthetase_glu-h"/>
    <property type="match status" value="1"/>
</dbReference>
<dbReference type="InterPro" id="IPR001962">
    <property type="entry name" value="Asn_synthase"/>
</dbReference>
<dbReference type="Pfam" id="PF00733">
    <property type="entry name" value="Asn_synthase"/>
    <property type="match status" value="1"/>
</dbReference>
<dbReference type="PANTHER" id="PTHR43284">
    <property type="entry name" value="ASPARAGINE SYNTHETASE (GLUTAMINE-HYDROLYZING)"/>
    <property type="match status" value="1"/>
</dbReference>
<evidence type="ECO:0000313" key="14">
    <source>
        <dbReference type="Proteomes" id="UP000199385"/>
    </source>
</evidence>
<comment type="pathway">
    <text evidence="1">Amino-acid biosynthesis; L-asparagine biosynthesis; L-asparagine from L-aspartate (L-Gln route): step 1/1.</text>
</comment>
<name>A0A1A8Z1W5_9ACTN</name>
<protein>
    <recommendedName>
        <fullName evidence="3">asparagine synthase (glutamine-hydrolyzing)</fullName>
        <ecNumber evidence="3">6.3.5.4</ecNumber>
    </recommendedName>
</protein>
<dbReference type="STRING" id="261654.GA0070611_0308"/>
<evidence type="ECO:0000256" key="9">
    <source>
        <dbReference type="PIRSR" id="PIRSR001589-1"/>
    </source>
</evidence>
<evidence type="ECO:0000256" key="10">
    <source>
        <dbReference type="PIRSR" id="PIRSR001589-2"/>
    </source>
</evidence>
<dbReference type="InterPro" id="IPR017932">
    <property type="entry name" value="GATase_2_dom"/>
</dbReference>
<comment type="catalytic activity">
    <reaction evidence="8">
        <text>L-aspartate + L-glutamine + ATP + H2O = L-asparagine + L-glutamate + AMP + diphosphate + H(+)</text>
        <dbReference type="Rhea" id="RHEA:12228"/>
        <dbReference type="ChEBI" id="CHEBI:15377"/>
        <dbReference type="ChEBI" id="CHEBI:15378"/>
        <dbReference type="ChEBI" id="CHEBI:29985"/>
        <dbReference type="ChEBI" id="CHEBI:29991"/>
        <dbReference type="ChEBI" id="CHEBI:30616"/>
        <dbReference type="ChEBI" id="CHEBI:33019"/>
        <dbReference type="ChEBI" id="CHEBI:58048"/>
        <dbReference type="ChEBI" id="CHEBI:58359"/>
        <dbReference type="ChEBI" id="CHEBI:456215"/>
        <dbReference type="EC" id="6.3.5.4"/>
    </reaction>
</comment>
<dbReference type="Gene3D" id="3.60.20.10">
    <property type="entry name" value="Glutamine Phosphoribosylpyrophosphate, subunit 1, domain 1"/>
    <property type="match status" value="1"/>
</dbReference>
<keyword evidence="5 10" id="KW-0067">ATP-binding</keyword>